<reference evidence="2 3" key="1">
    <citation type="submission" date="2022-12" db="EMBL/GenBank/DDBJ databases">
        <authorList>
            <person name="Mo P."/>
        </authorList>
    </citation>
    <scope>NUCLEOTIDE SEQUENCE [LARGE SCALE GENOMIC DNA]</scope>
    <source>
        <strain evidence="2 3">HUAS 2-6</strain>
    </source>
</reference>
<accession>A0ABY7PDC6</accession>
<evidence type="ECO:0000313" key="3">
    <source>
        <dbReference type="Proteomes" id="UP001212326"/>
    </source>
</evidence>
<proteinExistence type="predicted"/>
<sequence>MNERVQAGPGAESAGCGALLPSTGRARRRTASVAGSVRSPAVGADGDRMLLPDGRWRRVETIRVPRLFG</sequence>
<keyword evidence="3" id="KW-1185">Reference proteome</keyword>
<organism evidence="2 3">
    <name type="scientific">Streptomyces camelliae</name>
    <dbReference type="NCBI Taxonomy" id="3004093"/>
    <lineage>
        <taxon>Bacteria</taxon>
        <taxon>Bacillati</taxon>
        <taxon>Actinomycetota</taxon>
        <taxon>Actinomycetes</taxon>
        <taxon>Kitasatosporales</taxon>
        <taxon>Streptomycetaceae</taxon>
        <taxon>Streptomyces</taxon>
    </lineage>
</organism>
<dbReference type="EMBL" id="CP115300">
    <property type="protein sequence ID" value="WBO68615.1"/>
    <property type="molecule type" value="Genomic_DNA"/>
</dbReference>
<evidence type="ECO:0000313" key="2">
    <source>
        <dbReference type="EMBL" id="WBO68615.1"/>
    </source>
</evidence>
<evidence type="ECO:0000256" key="1">
    <source>
        <dbReference type="SAM" id="MobiDB-lite"/>
    </source>
</evidence>
<feature type="region of interest" description="Disordered" evidence="1">
    <location>
        <begin position="1"/>
        <end position="39"/>
    </location>
</feature>
<dbReference type="RefSeq" id="WP_270085847.1">
    <property type="nucleotide sequence ID" value="NZ_CP115300.1"/>
</dbReference>
<gene>
    <name evidence="2" type="ORF">O1G22_40340</name>
</gene>
<protein>
    <submittedName>
        <fullName evidence="2">Uncharacterized protein</fullName>
    </submittedName>
</protein>
<name>A0ABY7PDC6_9ACTN</name>
<dbReference type="Proteomes" id="UP001212326">
    <property type="component" value="Chromosome"/>
</dbReference>